<reference evidence="1 2" key="1">
    <citation type="submission" date="2018-11" db="EMBL/GenBank/DDBJ databases">
        <authorList>
            <person name="Li F."/>
        </authorList>
    </citation>
    <scope>NUCLEOTIDE SEQUENCE [LARGE SCALE GENOMIC DNA]</scope>
    <source>
        <strain evidence="1 2">Gsoil 818</strain>
    </source>
</reference>
<evidence type="ECO:0000313" key="2">
    <source>
        <dbReference type="Proteomes" id="UP000279994"/>
    </source>
</evidence>
<dbReference type="Proteomes" id="UP000279994">
    <property type="component" value="Unassembled WGS sequence"/>
</dbReference>
<protein>
    <submittedName>
        <fullName evidence="1">Uncharacterized protein</fullName>
    </submittedName>
</protein>
<sequence>MPLKPEPAILDVQAGLGDVKSALVSLGATAPEQRSVAFVIGEHLLLLAYDEIDKFTTIAVGGPEAVRTAHELAGHLGEQGLPVTGVLPRLPGVQPG</sequence>
<organism evidence="1 2">
    <name type="scientific">Nocardioides pocheonensis</name>
    <dbReference type="NCBI Taxonomy" id="661485"/>
    <lineage>
        <taxon>Bacteria</taxon>
        <taxon>Bacillati</taxon>
        <taxon>Actinomycetota</taxon>
        <taxon>Actinomycetes</taxon>
        <taxon>Propionibacteriales</taxon>
        <taxon>Nocardioidaceae</taxon>
        <taxon>Nocardioides</taxon>
    </lineage>
</organism>
<dbReference type="EMBL" id="RJSF01000049">
    <property type="protein sequence ID" value="RNM11099.1"/>
    <property type="molecule type" value="Genomic_DNA"/>
</dbReference>
<dbReference type="AlphaFoldDB" id="A0A3N0GF72"/>
<dbReference type="RefSeq" id="WP_123225337.1">
    <property type="nucleotide sequence ID" value="NZ_RJSF01000049.1"/>
</dbReference>
<keyword evidence="2" id="KW-1185">Reference proteome</keyword>
<accession>A0A3N0GF72</accession>
<name>A0A3N0GF72_9ACTN</name>
<gene>
    <name evidence="1" type="ORF">EFL26_23425</name>
</gene>
<proteinExistence type="predicted"/>
<evidence type="ECO:0000313" key="1">
    <source>
        <dbReference type="EMBL" id="RNM11099.1"/>
    </source>
</evidence>
<comment type="caution">
    <text evidence="1">The sequence shown here is derived from an EMBL/GenBank/DDBJ whole genome shotgun (WGS) entry which is preliminary data.</text>
</comment>